<keyword evidence="3 4" id="KW-0949">S-adenosyl-L-methionine</keyword>
<gene>
    <name evidence="7" type="primary">rumA</name>
    <name evidence="7" type="ORF">HMPREF0077_0831</name>
</gene>
<evidence type="ECO:0000259" key="6">
    <source>
        <dbReference type="PROSITE" id="PS50926"/>
    </source>
</evidence>
<dbReference type="InterPro" id="IPR002792">
    <property type="entry name" value="TRAM_dom"/>
</dbReference>
<dbReference type="InterPro" id="IPR012340">
    <property type="entry name" value="NA-bd_OB-fold"/>
</dbReference>
<feature type="active site" evidence="5">
    <location>
        <position position="370"/>
    </location>
</feature>
<dbReference type="PANTHER" id="PTHR11061:SF30">
    <property type="entry name" value="TRNA (URACIL(54)-C(5))-METHYLTRANSFERASE"/>
    <property type="match status" value="1"/>
</dbReference>
<evidence type="ECO:0000256" key="2">
    <source>
        <dbReference type="ARBA" id="ARBA00022679"/>
    </source>
</evidence>
<feature type="binding site" evidence="4">
    <location>
        <position position="250"/>
    </location>
    <ligand>
        <name>S-adenosyl-L-methionine</name>
        <dbReference type="ChEBI" id="CHEBI:59789"/>
    </ligand>
</feature>
<evidence type="ECO:0000256" key="3">
    <source>
        <dbReference type="ARBA" id="ARBA00022691"/>
    </source>
</evidence>
<dbReference type="EC" id="2.1.1.-" evidence="7"/>
<dbReference type="Gene3D" id="2.40.50.140">
    <property type="entry name" value="Nucleic acid-binding proteins"/>
    <property type="match status" value="1"/>
</dbReference>
<dbReference type="InterPro" id="IPR010280">
    <property type="entry name" value="U5_MeTrfase_fam"/>
</dbReference>
<feature type="binding site" evidence="4">
    <location>
        <position position="343"/>
    </location>
    <ligand>
        <name>S-adenosyl-L-methionine</name>
        <dbReference type="ChEBI" id="CHEBI:59789"/>
    </ligand>
</feature>
<dbReference type="PROSITE" id="PS01230">
    <property type="entry name" value="TRMA_1"/>
    <property type="match status" value="1"/>
</dbReference>
<dbReference type="PANTHER" id="PTHR11061">
    <property type="entry name" value="RNA M5U METHYLTRANSFERASE"/>
    <property type="match status" value="1"/>
</dbReference>
<dbReference type="GO" id="GO:0070041">
    <property type="term" value="F:rRNA (uridine-C5-)-methyltransferase activity"/>
    <property type="evidence" value="ECO:0007669"/>
    <property type="project" value="TreeGrafter"/>
</dbReference>
<evidence type="ECO:0000313" key="7">
    <source>
        <dbReference type="EMBL" id="EEI83137.1"/>
    </source>
</evidence>
<dbReference type="Gene3D" id="3.40.50.150">
    <property type="entry name" value="Vaccinia Virus protein VP39"/>
    <property type="match status" value="1"/>
</dbReference>
<feature type="binding site" evidence="4">
    <location>
        <position position="296"/>
    </location>
    <ligand>
        <name>S-adenosyl-L-methionine</name>
        <dbReference type="ChEBI" id="CHEBI:59789"/>
    </ligand>
</feature>
<feature type="active site" description="Nucleophile" evidence="4">
    <location>
        <position position="370"/>
    </location>
</feature>
<organism evidence="7 8">
    <name type="scientific">Anaerococcus tetradius ATCC 35098</name>
    <dbReference type="NCBI Taxonomy" id="525255"/>
    <lineage>
        <taxon>Bacteria</taxon>
        <taxon>Bacillati</taxon>
        <taxon>Bacillota</taxon>
        <taxon>Tissierellia</taxon>
        <taxon>Tissierellales</taxon>
        <taxon>Peptoniphilaceae</taxon>
        <taxon>Anaerococcus</taxon>
    </lineage>
</organism>
<comment type="similarity">
    <text evidence="4">Belongs to the class I-like SAM-binding methyltransferase superfamily. RNA M5U methyltransferase family.</text>
</comment>
<comment type="caution">
    <text evidence="7">The sequence shown here is derived from an EMBL/GenBank/DDBJ whole genome shotgun (WGS) entry which is preliminary data.</text>
</comment>
<evidence type="ECO:0000256" key="4">
    <source>
        <dbReference type="PROSITE-ProRule" id="PRU01024"/>
    </source>
</evidence>
<dbReference type="SUPFAM" id="SSF53335">
    <property type="entry name" value="S-adenosyl-L-methionine-dependent methyltransferases"/>
    <property type="match status" value="1"/>
</dbReference>
<evidence type="ECO:0000256" key="5">
    <source>
        <dbReference type="PROSITE-ProRule" id="PRU10015"/>
    </source>
</evidence>
<dbReference type="InterPro" id="IPR030390">
    <property type="entry name" value="MeTrfase_TrmA_AS"/>
</dbReference>
<dbReference type="eggNOG" id="COG2265">
    <property type="taxonomic scope" value="Bacteria"/>
</dbReference>
<dbReference type="PROSITE" id="PS51687">
    <property type="entry name" value="SAM_MT_RNA_M5U"/>
    <property type="match status" value="1"/>
</dbReference>
<feature type="binding site" evidence="4">
    <location>
        <position position="277"/>
    </location>
    <ligand>
        <name>S-adenosyl-L-methionine</name>
        <dbReference type="ChEBI" id="CHEBI:59789"/>
    </ligand>
</feature>
<protein>
    <submittedName>
        <fullName evidence="7">23S rRNA (Uracil-5-)-methyltransferase RumA</fullName>
        <ecNumber evidence="7">2.1.1.-</ecNumber>
    </submittedName>
</protein>
<feature type="domain" description="TRAM" evidence="6">
    <location>
        <begin position="1"/>
        <end position="55"/>
    </location>
</feature>
<name>C2CH71_9FIRM</name>
<sequence length="505" mass="58121">MIVKDIKIIDILQDGRGVGKAESKVYFIDGASYGETCDIEISKENKNFIEAKKLKTTQKSCHYTQPPCPYYYECGGCTIMDINYQQQLKLKTNLIKNAIKKTCKIDLDEIEIIPSRQLNYRNKIRLQVDENGDLAYNKKASNDLVAIEDCLLANEHIRKKLPQIQKISQDINKKFGKIIKEISIRSNGEKILLNIYTKDEKTLYNYLKDKNKDFNINLTNKKSTLTIGDNYLIHRVKDKKFKISKDDFFQVNDSQIENLYSEASQYLEKDKKLLDLFCGSGISSMALANDHIVGIEINKSAIKDAIENAEANGLKDYKFIAKNANYIDQKFIKKEKIGTVTIDPPRAGLDKEIIKTLAKTQIKNIIYISCNPQTLARDIKRFMDRGYELKRIKAVDMFAQSMHVETVALLSKLNTEHHLDIEIGEDELSEIDFSKDATYGEIKKYVLDKYGLKVSSLYIAQIKRKHGLIERENYNISKKENQRVPNCPEEKEKAIENALKWFGMI</sequence>
<dbReference type="PROSITE" id="PS50926">
    <property type="entry name" value="TRAM"/>
    <property type="match status" value="1"/>
</dbReference>
<dbReference type="InterPro" id="IPR029063">
    <property type="entry name" value="SAM-dependent_MTases_sf"/>
</dbReference>
<dbReference type="SUPFAM" id="SSF50249">
    <property type="entry name" value="Nucleic acid-binding proteins"/>
    <property type="match status" value="1"/>
</dbReference>
<dbReference type="EMBL" id="ACGC01000045">
    <property type="protein sequence ID" value="EEI83137.1"/>
    <property type="molecule type" value="Genomic_DNA"/>
</dbReference>
<accession>C2CH71</accession>
<dbReference type="HOGENOM" id="CLU_014689_7_0_9"/>
<evidence type="ECO:0000256" key="1">
    <source>
        <dbReference type="ARBA" id="ARBA00022603"/>
    </source>
</evidence>
<dbReference type="RefSeq" id="WP_004837708.1">
    <property type="nucleotide sequence ID" value="NZ_GG666303.1"/>
</dbReference>
<dbReference type="GO" id="GO:0070475">
    <property type="term" value="P:rRNA base methylation"/>
    <property type="evidence" value="ECO:0007669"/>
    <property type="project" value="TreeGrafter"/>
</dbReference>
<dbReference type="AlphaFoldDB" id="C2CH71"/>
<dbReference type="Pfam" id="PF05958">
    <property type="entry name" value="tRNA_U5-meth_tr"/>
    <property type="match status" value="1"/>
</dbReference>
<evidence type="ECO:0000313" key="8">
    <source>
        <dbReference type="Proteomes" id="UP000003744"/>
    </source>
</evidence>
<proteinExistence type="inferred from homology"/>
<keyword evidence="1 4" id="KW-0489">Methyltransferase</keyword>
<dbReference type="Gene3D" id="2.40.50.1070">
    <property type="match status" value="1"/>
</dbReference>
<reference evidence="7 8" key="1">
    <citation type="submission" date="2009-01" db="EMBL/GenBank/DDBJ databases">
        <authorList>
            <person name="Qin X."/>
            <person name="Bachman B."/>
            <person name="Battles P."/>
            <person name="Bell A."/>
            <person name="Bess C."/>
            <person name="Bickham C."/>
            <person name="Chaboub L."/>
            <person name="Chen D."/>
            <person name="Coyle M."/>
            <person name="Deiros D.R."/>
            <person name="Dinh H."/>
            <person name="Forbes L."/>
            <person name="Fowler G."/>
            <person name="Francisco L."/>
            <person name="Fu Q."/>
            <person name="Gubbala S."/>
            <person name="Hale W."/>
            <person name="Han Y."/>
            <person name="Hemphill L."/>
            <person name="Highlander S.K."/>
            <person name="Hirani K."/>
            <person name="Hogues M."/>
            <person name="Jackson L."/>
            <person name="Jakkamsetti A."/>
            <person name="Javaid M."/>
            <person name="Jiang H."/>
            <person name="Korchina V."/>
            <person name="Kovar C."/>
            <person name="Lara F."/>
            <person name="Lee S."/>
            <person name="Mata R."/>
            <person name="Mathew T."/>
            <person name="Moen C."/>
            <person name="Morales K."/>
            <person name="Munidasa M."/>
            <person name="Nazareth L."/>
            <person name="Ngo R."/>
            <person name="Nguyen L."/>
            <person name="Okwuonu G."/>
            <person name="Ongeri F."/>
            <person name="Patil S."/>
            <person name="Petrosino J."/>
            <person name="Pham C."/>
            <person name="Pham P."/>
            <person name="Pu L.-L."/>
            <person name="Puazo M."/>
            <person name="Raj R."/>
            <person name="Reid J."/>
            <person name="Rouhana J."/>
            <person name="Saada N."/>
            <person name="Shang Y."/>
            <person name="Simmons D."/>
            <person name="Thornton R."/>
            <person name="Warren J."/>
            <person name="Weissenberger G."/>
            <person name="Zhang J."/>
            <person name="Zhang L."/>
            <person name="Zhou C."/>
            <person name="Zhu D."/>
            <person name="Muzny D."/>
            <person name="Worley K."/>
            <person name="Gibbs R."/>
        </authorList>
    </citation>
    <scope>NUCLEOTIDE SEQUENCE [LARGE SCALE GENOMIC DNA]</scope>
    <source>
        <strain evidence="7 8">ATCC 35098</strain>
    </source>
</reference>
<keyword evidence="2 4" id="KW-0808">Transferase</keyword>
<dbReference type="CDD" id="cd02440">
    <property type="entry name" value="AdoMet_MTases"/>
    <property type="match status" value="1"/>
</dbReference>
<dbReference type="Proteomes" id="UP000003744">
    <property type="component" value="Unassembled WGS sequence"/>
</dbReference>